<dbReference type="FunFam" id="3.30.1360.40:FF:000001">
    <property type="entry name" value="Ribosome-recycling factor"/>
    <property type="match status" value="1"/>
</dbReference>
<evidence type="ECO:0000256" key="1">
    <source>
        <dbReference type="ARBA" id="ARBA00005912"/>
    </source>
</evidence>
<reference evidence="5 6" key="1">
    <citation type="journal article" date="2016" name="Nat. Commun.">
        <title>Thousands of microbial genomes shed light on interconnected biogeochemical processes in an aquifer system.</title>
        <authorList>
            <person name="Anantharaman K."/>
            <person name="Brown C.T."/>
            <person name="Hug L.A."/>
            <person name="Sharon I."/>
            <person name="Castelle C.J."/>
            <person name="Probst A.J."/>
            <person name="Thomas B.C."/>
            <person name="Singh A."/>
            <person name="Wilkins M.J."/>
            <person name="Karaoz U."/>
            <person name="Brodie E.L."/>
            <person name="Williams K.H."/>
            <person name="Hubbard S.S."/>
            <person name="Banfield J.F."/>
        </authorList>
    </citation>
    <scope>NUCLEOTIDE SEQUENCE [LARGE SCALE GENOMIC DNA]</scope>
</reference>
<accession>A0A1F7GZU0</accession>
<dbReference type="InterPro" id="IPR002661">
    <property type="entry name" value="Ribosome_recyc_fac"/>
</dbReference>
<protein>
    <recommendedName>
        <fullName evidence="4">Ribosome recycling factor domain-containing protein</fullName>
    </recommendedName>
</protein>
<dbReference type="Proteomes" id="UP000177913">
    <property type="component" value="Unassembled WGS sequence"/>
</dbReference>
<keyword evidence="3" id="KW-0175">Coiled coil</keyword>
<sequence>MDSILEQFKKSAEKALLYLKEDLKSIRTGKSSPALLENLIIETYGGQSKLKLMELATIMTEGPTALSVTPFDPSTLSDIEKAILKSSLGITSSIQGSRLLAKMPPLSQEQREKLVKLVNQKTEERKNIIRNNRDEARKKIKQLFEAKKITEDDKFRLEKEADTETQKLMEELQLIKEHKVKEVLEI</sequence>
<feature type="domain" description="Ribosome recycling factor" evidence="4">
    <location>
        <begin position="19"/>
        <end position="184"/>
    </location>
</feature>
<proteinExistence type="inferred from homology"/>
<evidence type="ECO:0000313" key="5">
    <source>
        <dbReference type="EMBL" id="OGK24640.1"/>
    </source>
</evidence>
<organism evidence="5 6">
    <name type="scientific">Candidatus Roizmanbacteria bacterium RIFCSPHIGHO2_02_FULL_38_11</name>
    <dbReference type="NCBI Taxonomy" id="1802039"/>
    <lineage>
        <taxon>Bacteria</taxon>
        <taxon>Candidatus Roizmaniibacteriota</taxon>
    </lineage>
</organism>
<evidence type="ECO:0000256" key="3">
    <source>
        <dbReference type="SAM" id="Coils"/>
    </source>
</evidence>
<dbReference type="Pfam" id="PF01765">
    <property type="entry name" value="RRF"/>
    <property type="match status" value="1"/>
</dbReference>
<dbReference type="InterPro" id="IPR036191">
    <property type="entry name" value="RRF_sf"/>
</dbReference>
<dbReference type="AlphaFoldDB" id="A0A1F7GZU0"/>
<keyword evidence="2" id="KW-0648">Protein biosynthesis</keyword>
<dbReference type="GO" id="GO:0006412">
    <property type="term" value="P:translation"/>
    <property type="evidence" value="ECO:0007669"/>
    <property type="project" value="UniProtKB-KW"/>
</dbReference>
<dbReference type="InterPro" id="IPR023584">
    <property type="entry name" value="Ribosome_recyc_fac_dom"/>
</dbReference>
<comment type="similarity">
    <text evidence="1">Belongs to the RRF family.</text>
</comment>
<gene>
    <name evidence="5" type="ORF">A3C25_01535</name>
</gene>
<dbReference type="EMBL" id="MFZO01000031">
    <property type="protein sequence ID" value="OGK24640.1"/>
    <property type="molecule type" value="Genomic_DNA"/>
</dbReference>
<evidence type="ECO:0000259" key="4">
    <source>
        <dbReference type="Pfam" id="PF01765"/>
    </source>
</evidence>
<evidence type="ECO:0000313" key="6">
    <source>
        <dbReference type="Proteomes" id="UP000177913"/>
    </source>
</evidence>
<dbReference type="Gene3D" id="1.10.132.20">
    <property type="entry name" value="Ribosome-recycling factor"/>
    <property type="match status" value="1"/>
</dbReference>
<dbReference type="PANTHER" id="PTHR20982">
    <property type="entry name" value="RIBOSOME RECYCLING FACTOR"/>
    <property type="match status" value="1"/>
</dbReference>
<dbReference type="PANTHER" id="PTHR20982:SF3">
    <property type="entry name" value="MITOCHONDRIAL RIBOSOME RECYCLING FACTOR PSEUDO 1"/>
    <property type="match status" value="1"/>
</dbReference>
<dbReference type="GO" id="GO:0043023">
    <property type="term" value="F:ribosomal large subunit binding"/>
    <property type="evidence" value="ECO:0007669"/>
    <property type="project" value="TreeGrafter"/>
</dbReference>
<feature type="coiled-coil region" evidence="3">
    <location>
        <begin position="107"/>
        <end position="153"/>
    </location>
</feature>
<dbReference type="SUPFAM" id="SSF55194">
    <property type="entry name" value="Ribosome recycling factor, RRF"/>
    <property type="match status" value="1"/>
</dbReference>
<name>A0A1F7GZU0_9BACT</name>
<evidence type="ECO:0000256" key="2">
    <source>
        <dbReference type="ARBA" id="ARBA00022917"/>
    </source>
</evidence>
<comment type="caution">
    <text evidence="5">The sequence shown here is derived from an EMBL/GenBank/DDBJ whole genome shotgun (WGS) entry which is preliminary data.</text>
</comment>
<dbReference type="Gene3D" id="3.30.1360.40">
    <property type="match status" value="1"/>
</dbReference>